<dbReference type="Proteomes" id="UP000661507">
    <property type="component" value="Unassembled WGS sequence"/>
</dbReference>
<organism evidence="2 3">
    <name type="scientific">Neoroseomonas lacus</name>
    <dbReference type="NCBI Taxonomy" id="287609"/>
    <lineage>
        <taxon>Bacteria</taxon>
        <taxon>Pseudomonadati</taxon>
        <taxon>Pseudomonadota</taxon>
        <taxon>Alphaproteobacteria</taxon>
        <taxon>Acetobacterales</taxon>
        <taxon>Acetobacteraceae</taxon>
        <taxon>Neoroseomonas</taxon>
    </lineage>
</organism>
<protein>
    <recommendedName>
        <fullName evidence="4">Flp family type IVb pilin</fullName>
    </recommendedName>
</protein>
<evidence type="ECO:0000256" key="1">
    <source>
        <dbReference type="SAM" id="Phobius"/>
    </source>
</evidence>
<feature type="transmembrane region" description="Helical" evidence="1">
    <location>
        <begin position="21"/>
        <end position="42"/>
    </location>
</feature>
<evidence type="ECO:0000313" key="2">
    <source>
        <dbReference type="EMBL" id="GGJ08800.1"/>
    </source>
</evidence>
<reference evidence="2" key="1">
    <citation type="journal article" date="2014" name="Int. J. Syst. Evol. Microbiol.">
        <title>Complete genome sequence of Corynebacterium casei LMG S-19264T (=DSM 44701T), isolated from a smear-ripened cheese.</title>
        <authorList>
            <consortium name="US DOE Joint Genome Institute (JGI-PGF)"/>
            <person name="Walter F."/>
            <person name="Albersmeier A."/>
            <person name="Kalinowski J."/>
            <person name="Ruckert C."/>
        </authorList>
    </citation>
    <scope>NUCLEOTIDE SEQUENCE</scope>
    <source>
        <strain evidence="2">CGMCC 1.3617</strain>
    </source>
</reference>
<evidence type="ECO:0000313" key="3">
    <source>
        <dbReference type="Proteomes" id="UP000661507"/>
    </source>
</evidence>
<keyword evidence="1" id="KW-0812">Transmembrane</keyword>
<evidence type="ECO:0008006" key="4">
    <source>
        <dbReference type="Google" id="ProtNLM"/>
    </source>
</evidence>
<sequence>MIRKFLASFRGAAADRKGVTAAEYAILAVGVVIVVGGAVLGFQKPLQDAFKNIGTQIGTQQDAITTPAAR</sequence>
<name>A0A917KEF9_9PROT</name>
<comment type="caution">
    <text evidence="2">The sequence shown here is derived from an EMBL/GenBank/DDBJ whole genome shotgun (WGS) entry which is preliminary data.</text>
</comment>
<dbReference type="EMBL" id="BMKW01000003">
    <property type="protein sequence ID" value="GGJ08800.1"/>
    <property type="molecule type" value="Genomic_DNA"/>
</dbReference>
<gene>
    <name evidence="2" type="ORF">GCM10011320_14690</name>
</gene>
<keyword evidence="3" id="KW-1185">Reference proteome</keyword>
<dbReference type="RefSeq" id="WP_188966295.1">
    <property type="nucleotide sequence ID" value="NZ_BMKW01000003.1"/>
</dbReference>
<keyword evidence="1" id="KW-1133">Transmembrane helix</keyword>
<accession>A0A917KEF9</accession>
<keyword evidence="1" id="KW-0472">Membrane</keyword>
<proteinExistence type="predicted"/>
<dbReference type="AlphaFoldDB" id="A0A917KEF9"/>
<reference evidence="2" key="2">
    <citation type="submission" date="2020-09" db="EMBL/GenBank/DDBJ databases">
        <authorList>
            <person name="Sun Q."/>
            <person name="Zhou Y."/>
        </authorList>
    </citation>
    <scope>NUCLEOTIDE SEQUENCE</scope>
    <source>
        <strain evidence="2">CGMCC 1.3617</strain>
    </source>
</reference>